<dbReference type="Proteomes" id="UP000269998">
    <property type="component" value="Chromosome"/>
</dbReference>
<proteinExistence type="predicted"/>
<gene>
    <name evidence="1" type="ORF">MB901379_03187</name>
</gene>
<reference evidence="2" key="1">
    <citation type="submission" date="2018-02" db="EMBL/GenBank/DDBJ databases">
        <authorList>
            <person name="Seth-Smith MB H."/>
            <person name="Seth-Smith H."/>
        </authorList>
    </citation>
    <scope>NUCLEOTIDE SEQUENCE [LARGE SCALE GENOMIC DNA]</scope>
</reference>
<dbReference type="KEGG" id="mbai:MB901379_03187"/>
<evidence type="ECO:0000313" key="2">
    <source>
        <dbReference type="Proteomes" id="UP000269998"/>
    </source>
</evidence>
<sequence>MSNVLDAISPQSRVVIVEELERRNPALLAELRGSQKPTNDQSDAVVDLLIDAMSANFGPGHIPNDRGKAIDSAIGHYLLAWPIDR</sequence>
<dbReference type="AlphaFoldDB" id="A0A447GGW7"/>
<keyword evidence="2" id="KW-1185">Reference proteome</keyword>
<protein>
    <submittedName>
        <fullName evidence="1">Uncharacterized protein</fullName>
    </submittedName>
</protein>
<dbReference type="EMBL" id="LR130759">
    <property type="protein sequence ID" value="VDM89609.1"/>
    <property type="molecule type" value="Genomic_DNA"/>
</dbReference>
<accession>A0A447GGW7</accession>
<name>A0A447GGW7_9MYCO</name>
<evidence type="ECO:0000313" key="1">
    <source>
        <dbReference type="EMBL" id="VDM89609.1"/>
    </source>
</evidence>
<organism evidence="1 2">
    <name type="scientific">Mycobacterium basiliense</name>
    <dbReference type="NCBI Taxonomy" id="2094119"/>
    <lineage>
        <taxon>Bacteria</taxon>
        <taxon>Bacillati</taxon>
        <taxon>Actinomycetota</taxon>
        <taxon>Actinomycetes</taxon>
        <taxon>Mycobacteriales</taxon>
        <taxon>Mycobacteriaceae</taxon>
        <taxon>Mycobacterium</taxon>
    </lineage>
</organism>